<keyword evidence="2" id="KW-1133">Transmembrane helix</keyword>
<organism evidence="3 4">
    <name type="scientific">Lentzea pudingi</name>
    <dbReference type="NCBI Taxonomy" id="1789439"/>
    <lineage>
        <taxon>Bacteria</taxon>
        <taxon>Bacillati</taxon>
        <taxon>Actinomycetota</taxon>
        <taxon>Actinomycetes</taxon>
        <taxon>Pseudonocardiales</taxon>
        <taxon>Pseudonocardiaceae</taxon>
        <taxon>Lentzea</taxon>
    </lineage>
</organism>
<dbReference type="Gene3D" id="3.10.450.50">
    <property type="match status" value="1"/>
</dbReference>
<evidence type="ECO:0000313" key="3">
    <source>
        <dbReference type="EMBL" id="GGN00848.1"/>
    </source>
</evidence>
<keyword evidence="2" id="KW-0472">Membrane</keyword>
<proteinExistence type="predicted"/>
<keyword evidence="2" id="KW-0812">Transmembrane</keyword>
<evidence type="ECO:0000313" key="4">
    <source>
        <dbReference type="Proteomes" id="UP000597656"/>
    </source>
</evidence>
<feature type="region of interest" description="Disordered" evidence="1">
    <location>
        <begin position="143"/>
        <end position="166"/>
    </location>
</feature>
<keyword evidence="4" id="KW-1185">Reference proteome</keyword>
<evidence type="ECO:0000256" key="1">
    <source>
        <dbReference type="SAM" id="MobiDB-lite"/>
    </source>
</evidence>
<feature type="transmembrane region" description="Helical" evidence="2">
    <location>
        <begin position="122"/>
        <end position="143"/>
    </location>
</feature>
<accession>A0ABQ2I561</accession>
<feature type="region of interest" description="Disordered" evidence="1">
    <location>
        <begin position="1"/>
        <end position="119"/>
    </location>
</feature>
<feature type="compositionally biased region" description="Low complexity" evidence="1">
    <location>
        <begin position="145"/>
        <end position="159"/>
    </location>
</feature>
<evidence type="ECO:0000256" key="2">
    <source>
        <dbReference type="SAM" id="Phobius"/>
    </source>
</evidence>
<name>A0ABQ2I561_9PSEU</name>
<gene>
    <name evidence="3" type="ORF">GCM10011609_44250</name>
</gene>
<reference evidence="4" key="1">
    <citation type="journal article" date="2019" name="Int. J. Syst. Evol. Microbiol.">
        <title>The Global Catalogue of Microorganisms (GCM) 10K type strain sequencing project: providing services to taxonomists for standard genome sequencing and annotation.</title>
        <authorList>
            <consortium name="The Broad Institute Genomics Platform"/>
            <consortium name="The Broad Institute Genome Sequencing Center for Infectious Disease"/>
            <person name="Wu L."/>
            <person name="Ma J."/>
        </authorList>
    </citation>
    <scope>NUCLEOTIDE SEQUENCE [LARGE SCALE GENOMIC DNA]</scope>
    <source>
        <strain evidence="4">CGMCC 4.7319</strain>
    </source>
</reference>
<protein>
    <recommendedName>
        <fullName evidence="5">DUF4878 domain-containing protein</fullName>
    </recommendedName>
</protein>
<dbReference type="RefSeq" id="WP_189156703.1">
    <property type="nucleotide sequence ID" value="NZ_BMNC01000006.1"/>
</dbReference>
<dbReference type="Proteomes" id="UP000597656">
    <property type="component" value="Unassembled WGS sequence"/>
</dbReference>
<comment type="caution">
    <text evidence="3">The sequence shown here is derived from an EMBL/GenBank/DDBJ whole genome shotgun (WGS) entry which is preliminary data.</text>
</comment>
<sequence length="285" mass="29583">MTYPPQQPGLYGQQPQPGGPYGQQPPQQPGHGQQPQPGYGQQPPPGYGQQPGQYGQPQQDPFGLQGPQSGGFQQPGQYGQPGPYGQPQGQPGPYGQQPYGQQPFGQPGGFGGPPPKKSNTGLIVGVIVGVLVLVGGGATAVFLTSGDSSNSSSSSSPDSGAGGGDAAEVKNVAKEYFAINNDIEKASKLACKEVVDEAKALQEEFKQLPADQQKAAEELSKSLKPKVTVGDATVSGDQATVKVKVELSYGGQSKVTDTEVKFKKISGDWKYCTLASEAAQVQPPK</sequence>
<dbReference type="EMBL" id="BMNC01000006">
    <property type="protein sequence ID" value="GGN00848.1"/>
    <property type="molecule type" value="Genomic_DNA"/>
</dbReference>
<feature type="compositionally biased region" description="Low complexity" evidence="1">
    <location>
        <begin position="1"/>
        <end position="105"/>
    </location>
</feature>
<evidence type="ECO:0008006" key="5">
    <source>
        <dbReference type="Google" id="ProtNLM"/>
    </source>
</evidence>